<dbReference type="InterPro" id="IPR011009">
    <property type="entry name" value="Kinase-like_dom_sf"/>
</dbReference>
<dbReference type="EMBL" id="BQNB010008608">
    <property type="protein sequence ID" value="GJS51768.1"/>
    <property type="molecule type" value="Genomic_DNA"/>
</dbReference>
<evidence type="ECO:0000256" key="1">
    <source>
        <dbReference type="ARBA" id="ARBA00010165"/>
    </source>
</evidence>
<dbReference type="Proteomes" id="UP001151760">
    <property type="component" value="Unassembled WGS sequence"/>
</dbReference>
<keyword evidence="4" id="KW-0418">Kinase</keyword>
<sequence length="371" mass="43000">MQKKSSVVDIKRAIGAGIYKDSDIKRQVFTLSERVAEFCANVEICRLTEQVVFSDPYKIYEFNHWTSPYLDTDTEAVRNDNILKLEVAELKFCVKTQDLIHGDLHTNSVVVTQDSAQVIDLEFAFYGPIFLAYFAQDGHADRGDDRKSYKVWITDTVLGTWNLFHKKFTSLWDKHKEGPCEAFLYAIYNNVELWEQTEMSKRSFPYQPILMRTDINPFINGVHLIQRQTMEVEDGMKRKKVAGKNKWNTGKCDWVVMIIDKLSILVTIRLIKVPIKTKFDPVILAVTLSETKSLVIHAQKWRKSTKEQTCVRYLPKYRIVADAILEKPAYNEGASSSKEDTPEPQRVQADENGALLHKRREFTRRQTNLQH</sequence>
<comment type="similarity">
    <text evidence="1">Belongs to the methylthioribose kinase family.</text>
</comment>
<reference evidence="7" key="1">
    <citation type="journal article" date="2022" name="Int. J. Mol. Sci.">
        <title>Draft Genome of Tanacetum Coccineum: Genomic Comparison of Closely Related Tanacetum-Family Plants.</title>
        <authorList>
            <person name="Yamashiro T."/>
            <person name="Shiraishi A."/>
            <person name="Nakayama K."/>
            <person name="Satake H."/>
        </authorList>
    </citation>
    <scope>NUCLEOTIDE SEQUENCE</scope>
</reference>
<accession>A0ABQ4WFX3</accession>
<keyword evidence="5" id="KW-0067">ATP-binding</keyword>
<keyword evidence="3" id="KW-0547">Nucleotide-binding</keyword>
<comment type="caution">
    <text evidence="7">The sequence shown here is derived from an EMBL/GenBank/DDBJ whole genome shotgun (WGS) entry which is preliminary data.</text>
</comment>
<name>A0ABQ4WFX3_9ASTR</name>
<reference evidence="7" key="2">
    <citation type="submission" date="2022-01" db="EMBL/GenBank/DDBJ databases">
        <authorList>
            <person name="Yamashiro T."/>
            <person name="Shiraishi A."/>
            <person name="Satake H."/>
            <person name="Nakayama K."/>
        </authorList>
    </citation>
    <scope>NUCLEOTIDE SEQUENCE</scope>
</reference>
<evidence type="ECO:0000256" key="6">
    <source>
        <dbReference type="SAM" id="MobiDB-lite"/>
    </source>
</evidence>
<dbReference type="Gene3D" id="3.90.1200.10">
    <property type="match status" value="1"/>
</dbReference>
<evidence type="ECO:0000256" key="2">
    <source>
        <dbReference type="ARBA" id="ARBA00022679"/>
    </source>
</evidence>
<evidence type="ECO:0000256" key="4">
    <source>
        <dbReference type="ARBA" id="ARBA00022777"/>
    </source>
</evidence>
<protein>
    <submittedName>
        <fullName evidence="7">Methylthioribose kinase-like protein</fullName>
    </submittedName>
</protein>
<evidence type="ECO:0000313" key="8">
    <source>
        <dbReference type="Proteomes" id="UP001151760"/>
    </source>
</evidence>
<keyword evidence="8" id="KW-1185">Reference proteome</keyword>
<feature type="region of interest" description="Disordered" evidence="6">
    <location>
        <begin position="331"/>
        <end position="371"/>
    </location>
</feature>
<organism evidence="7 8">
    <name type="scientific">Tanacetum coccineum</name>
    <dbReference type="NCBI Taxonomy" id="301880"/>
    <lineage>
        <taxon>Eukaryota</taxon>
        <taxon>Viridiplantae</taxon>
        <taxon>Streptophyta</taxon>
        <taxon>Embryophyta</taxon>
        <taxon>Tracheophyta</taxon>
        <taxon>Spermatophyta</taxon>
        <taxon>Magnoliopsida</taxon>
        <taxon>eudicotyledons</taxon>
        <taxon>Gunneridae</taxon>
        <taxon>Pentapetalae</taxon>
        <taxon>asterids</taxon>
        <taxon>campanulids</taxon>
        <taxon>Asterales</taxon>
        <taxon>Asteraceae</taxon>
        <taxon>Asteroideae</taxon>
        <taxon>Anthemideae</taxon>
        <taxon>Anthemidinae</taxon>
        <taxon>Tanacetum</taxon>
    </lineage>
</organism>
<proteinExistence type="inferred from homology"/>
<dbReference type="PANTHER" id="PTHR34273">
    <property type="entry name" value="METHYLTHIORIBOSE KINASE"/>
    <property type="match status" value="1"/>
</dbReference>
<dbReference type="PANTHER" id="PTHR34273:SF2">
    <property type="entry name" value="METHYLTHIORIBOSE KINASE"/>
    <property type="match status" value="1"/>
</dbReference>
<evidence type="ECO:0000313" key="7">
    <source>
        <dbReference type="EMBL" id="GJS51768.1"/>
    </source>
</evidence>
<dbReference type="SUPFAM" id="SSF56112">
    <property type="entry name" value="Protein kinase-like (PK-like)"/>
    <property type="match status" value="1"/>
</dbReference>
<evidence type="ECO:0000256" key="3">
    <source>
        <dbReference type="ARBA" id="ARBA00022741"/>
    </source>
</evidence>
<keyword evidence="2" id="KW-0808">Transferase</keyword>
<gene>
    <name evidence="7" type="ORF">Tco_0625130</name>
</gene>
<evidence type="ECO:0000256" key="5">
    <source>
        <dbReference type="ARBA" id="ARBA00022840"/>
    </source>
</evidence>